<reference evidence="1 2" key="1">
    <citation type="submission" date="2019-11" db="EMBL/GenBank/DDBJ databases">
        <title>Comparative genomics of hydrocarbon-degrading Desulfosarcina strains.</title>
        <authorList>
            <person name="Watanabe M."/>
            <person name="Kojima H."/>
            <person name="Fukui M."/>
        </authorList>
    </citation>
    <scope>NUCLEOTIDE SEQUENCE [LARGE SCALE GENOMIC DNA]</scope>
    <source>
        <strain evidence="1 2">28bB2T</strain>
    </source>
</reference>
<gene>
    <name evidence="1" type="ORF">DSCO28_21920</name>
</gene>
<dbReference type="Proteomes" id="UP000425960">
    <property type="component" value="Chromosome"/>
</dbReference>
<dbReference type="EMBL" id="AP021876">
    <property type="protein sequence ID" value="BBO81626.1"/>
    <property type="molecule type" value="Genomic_DNA"/>
</dbReference>
<dbReference type="AlphaFoldDB" id="A0A5K7ZKQ7"/>
<evidence type="ECO:0000313" key="2">
    <source>
        <dbReference type="Proteomes" id="UP000425960"/>
    </source>
</evidence>
<protein>
    <submittedName>
        <fullName evidence="1">Uncharacterized protein</fullName>
    </submittedName>
</protein>
<proteinExistence type="predicted"/>
<dbReference type="KEGG" id="dov:DSCO28_21920"/>
<organism evidence="1 2">
    <name type="scientific">Desulfosarcina ovata subsp. sediminis</name>
    <dbReference type="NCBI Taxonomy" id="885957"/>
    <lineage>
        <taxon>Bacteria</taxon>
        <taxon>Pseudomonadati</taxon>
        <taxon>Thermodesulfobacteriota</taxon>
        <taxon>Desulfobacteria</taxon>
        <taxon>Desulfobacterales</taxon>
        <taxon>Desulfosarcinaceae</taxon>
        <taxon>Desulfosarcina</taxon>
    </lineage>
</organism>
<name>A0A5K7ZKQ7_9BACT</name>
<evidence type="ECO:0000313" key="1">
    <source>
        <dbReference type="EMBL" id="BBO81626.1"/>
    </source>
</evidence>
<accession>A0A5K7ZKQ7</accession>
<sequence length="56" mass="6346">MEKGYRKVLLTNLISIKSVVWGGGNKQNEKDGLFRGNDGFLLQRGMRDDQHPESDP</sequence>